<dbReference type="InterPro" id="IPR001754">
    <property type="entry name" value="OMPdeCOase_dom"/>
</dbReference>
<dbReference type="SUPFAM" id="SSF51366">
    <property type="entry name" value="Ribulose-phoshate binding barrel"/>
    <property type="match status" value="1"/>
</dbReference>
<name>W5IJR6_SCAIO</name>
<comment type="similarity">
    <text evidence="2 7">Belongs to the OMP decarboxylase family. Type 2 subfamily.</text>
</comment>
<dbReference type="EC" id="4.1.1.23" evidence="7"/>
<comment type="caution">
    <text evidence="9">The sequence shown here is derived from an EMBL/GenBank/DDBJ whole genome shotgun (WGS) entry which is preliminary data.</text>
</comment>
<feature type="domain" description="Orotidine 5'-phosphate decarboxylase" evidence="8">
    <location>
        <begin position="14"/>
        <end position="274"/>
    </location>
</feature>
<comment type="catalytic activity">
    <reaction evidence="6 7">
        <text>orotidine 5'-phosphate + H(+) = UMP + CO2</text>
        <dbReference type="Rhea" id="RHEA:11596"/>
        <dbReference type="ChEBI" id="CHEBI:15378"/>
        <dbReference type="ChEBI" id="CHEBI:16526"/>
        <dbReference type="ChEBI" id="CHEBI:57538"/>
        <dbReference type="ChEBI" id="CHEBI:57865"/>
        <dbReference type="EC" id="4.1.1.23"/>
    </reaction>
</comment>
<evidence type="ECO:0000256" key="7">
    <source>
        <dbReference type="HAMAP-Rule" id="MF_01215"/>
    </source>
</evidence>
<dbReference type="SMART" id="SM00934">
    <property type="entry name" value="OMPdecase"/>
    <property type="match status" value="1"/>
</dbReference>
<evidence type="ECO:0000256" key="3">
    <source>
        <dbReference type="ARBA" id="ARBA00022793"/>
    </source>
</evidence>
<sequence length="310" mass="32929">MDRLITVLKKVGNPSVVGLDPKPQILPQQLTQVESVQQLAQSYLDFNRSIIDAVTGLVAVVKPQIAMYEALGPVGLEVYCKTTAYASSKGLYVLGDVKRGDIGTTAAAYASHLAGSPAVGDLETEDLWHEDAITVNPFLGYDGIHPFLQAAEKADKDIFVLCSTSNPSSSQLQALPCGPDGTTVSQHLAELIELWGQDSRGGYGFSRIGAVVGATHPDRASDLRARLPHTFLLVPGYGAQGGTAADVAALFTDNSSYGASISSSRGIIAAWQKDPSYRPDMSRTQALDLVAKAARKAARQMRDDLTAVLN</sequence>
<dbReference type="RefSeq" id="WP_006293103.1">
    <property type="nucleotide sequence ID" value="NZ_GG770225.1"/>
</dbReference>
<keyword evidence="5 7" id="KW-0456">Lyase</keyword>
<evidence type="ECO:0000313" key="9">
    <source>
        <dbReference type="EMBL" id="EFG27104.1"/>
    </source>
</evidence>
<dbReference type="eggNOG" id="COG0284">
    <property type="taxonomic scope" value="Bacteria"/>
</dbReference>
<dbReference type="GO" id="GO:0004590">
    <property type="term" value="F:orotidine-5'-phosphate decarboxylase activity"/>
    <property type="evidence" value="ECO:0007669"/>
    <property type="project" value="UniProtKB-UniRule"/>
</dbReference>
<proteinExistence type="inferred from homology"/>
<evidence type="ECO:0000256" key="2">
    <source>
        <dbReference type="ARBA" id="ARBA00008847"/>
    </source>
</evidence>
<dbReference type="InterPro" id="IPR018089">
    <property type="entry name" value="OMPdecase_AS"/>
</dbReference>
<dbReference type="Gene3D" id="3.20.20.70">
    <property type="entry name" value="Aldolase class I"/>
    <property type="match status" value="1"/>
</dbReference>
<evidence type="ECO:0000256" key="5">
    <source>
        <dbReference type="ARBA" id="ARBA00023239"/>
    </source>
</evidence>
<dbReference type="UniPathway" id="UPA00070">
    <property type="reaction ID" value="UER00120"/>
</dbReference>
<dbReference type="InterPro" id="IPR011995">
    <property type="entry name" value="OMPdecase_type-2"/>
</dbReference>
<evidence type="ECO:0000256" key="6">
    <source>
        <dbReference type="ARBA" id="ARBA00049157"/>
    </source>
</evidence>
<dbReference type="HAMAP" id="MF_01215">
    <property type="entry name" value="OMPdecase_type2"/>
    <property type="match status" value="1"/>
</dbReference>
<feature type="active site" description="Proton donor" evidence="7">
    <location>
        <position position="98"/>
    </location>
</feature>
<dbReference type="AlphaFoldDB" id="W5IJR6"/>
<gene>
    <name evidence="7" type="primary">pyrF</name>
    <name evidence="9" type="ORF">HMPREF9020_00739</name>
</gene>
<dbReference type="HOGENOM" id="CLU_060704_1_1_11"/>
<dbReference type="PROSITE" id="PS00156">
    <property type="entry name" value="OMPDECASE"/>
    <property type="match status" value="1"/>
</dbReference>
<dbReference type="Pfam" id="PF00215">
    <property type="entry name" value="OMPdecase"/>
    <property type="match status" value="1"/>
</dbReference>
<protein>
    <recommendedName>
        <fullName evidence="7">Orotidine 5'-phosphate decarboxylase</fullName>
        <ecNumber evidence="7">4.1.1.23</ecNumber>
    </recommendedName>
    <alternativeName>
        <fullName evidence="7">OMP decarboxylase</fullName>
        <shortName evidence="7">OMPDCase</shortName>
        <shortName evidence="7">OMPdecase</shortName>
    </alternativeName>
</protein>
<keyword evidence="3 7" id="KW-0210">Decarboxylase</keyword>
<dbReference type="PANTHER" id="PTHR43375">
    <property type="entry name" value="OROTIDINE 5'-PHOSPHATE DECARBOXYLASE"/>
    <property type="match status" value="1"/>
</dbReference>
<evidence type="ECO:0000256" key="4">
    <source>
        <dbReference type="ARBA" id="ARBA00022975"/>
    </source>
</evidence>
<keyword evidence="4 7" id="KW-0665">Pyrimidine biosynthesis</keyword>
<dbReference type="NCBIfam" id="TIGR02127">
    <property type="entry name" value="pyrF_sub2"/>
    <property type="match status" value="1"/>
</dbReference>
<reference evidence="9 10" key="1">
    <citation type="submission" date="2012-01" db="EMBL/GenBank/DDBJ databases">
        <title>The Genome Sequence of Scardovia inopinata F0304.</title>
        <authorList>
            <consortium name="The Broad Institute Genome Sequencing Platform"/>
            <person name="Ward D."/>
            <person name="Earl A."/>
            <person name="Feldgarden M."/>
            <person name="Gevers D."/>
            <person name="Young S."/>
            <person name="Zeng Q."/>
            <person name="Koehrsen M."/>
            <person name="Alvarado L."/>
            <person name="Berlin A.M."/>
            <person name="Borenstein D."/>
            <person name="Chapman S.B."/>
            <person name="Chen Z."/>
            <person name="Engels R."/>
            <person name="Freedman E."/>
            <person name="Gellesch M."/>
            <person name="Goldberg J."/>
            <person name="Griggs A."/>
            <person name="Gujja S."/>
            <person name="Heilman E.R."/>
            <person name="Heiman D.I."/>
            <person name="Hepburn T.A."/>
            <person name="Howarth C."/>
            <person name="Jen D."/>
            <person name="Larson L."/>
            <person name="Mehta T."/>
            <person name="Park D."/>
            <person name="Pearson M."/>
            <person name="Richards J."/>
            <person name="Roberts A."/>
            <person name="Saif S."/>
            <person name="Shea T.D."/>
            <person name="Shenoy N."/>
            <person name="Sisk P."/>
            <person name="Stolte C."/>
            <person name="Sykes S.N."/>
            <person name="Walk T."/>
            <person name="White J."/>
            <person name="Yandava C."/>
            <person name="Izard J."/>
            <person name="Baranova O.V."/>
            <person name="Blanton J.M."/>
            <person name="Tanner A.C."/>
            <person name="Dewhirst F."/>
            <person name="Haas B."/>
            <person name="Nusbaum C."/>
            <person name="Birren B."/>
        </authorList>
    </citation>
    <scope>NUCLEOTIDE SEQUENCE [LARGE SCALE GENOMIC DNA]</scope>
    <source>
        <strain evidence="9 10">F0304</strain>
    </source>
</reference>
<dbReference type="Proteomes" id="UP000005777">
    <property type="component" value="Unassembled WGS sequence"/>
</dbReference>
<dbReference type="GO" id="GO:0006207">
    <property type="term" value="P:'de novo' pyrimidine nucleobase biosynthetic process"/>
    <property type="evidence" value="ECO:0007669"/>
    <property type="project" value="InterPro"/>
</dbReference>
<dbReference type="EMBL" id="ADCX01000004">
    <property type="protein sequence ID" value="EFG27104.1"/>
    <property type="molecule type" value="Genomic_DNA"/>
</dbReference>
<dbReference type="InterPro" id="IPR013785">
    <property type="entry name" value="Aldolase_TIM"/>
</dbReference>
<dbReference type="GO" id="GO:0044205">
    <property type="term" value="P:'de novo' UMP biosynthetic process"/>
    <property type="evidence" value="ECO:0007669"/>
    <property type="project" value="UniProtKB-UniRule"/>
</dbReference>
<dbReference type="PANTHER" id="PTHR43375:SF1">
    <property type="entry name" value="OROTIDINE 5'-PHOSPHATE DECARBOXYLASE"/>
    <property type="match status" value="1"/>
</dbReference>
<keyword evidence="10" id="KW-1185">Reference proteome</keyword>
<dbReference type="InterPro" id="IPR011060">
    <property type="entry name" value="RibuloseP-bd_barrel"/>
</dbReference>
<evidence type="ECO:0000256" key="1">
    <source>
        <dbReference type="ARBA" id="ARBA00004861"/>
    </source>
</evidence>
<evidence type="ECO:0000259" key="8">
    <source>
        <dbReference type="SMART" id="SM00934"/>
    </source>
</evidence>
<accession>W5IJR6</accession>
<evidence type="ECO:0000313" key="10">
    <source>
        <dbReference type="Proteomes" id="UP000005777"/>
    </source>
</evidence>
<comment type="pathway">
    <text evidence="1 7">Pyrimidine metabolism; UMP biosynthesis via de novo pathway; UMP from orotate: step 2/2.</text>
</comment>
<dbReference type="CDD" id="cd04725">
    <property type="entry name" value="OMP_decarboxylase_like"/>
    <property type="match status" value="1"/>
</dbReference>
<organism evidence="9 10">
    <name type="scientific">Scardovia inopinata F0304</name>
    <dbReference type="NCBI Taxonomy" id="641146"/>
    <lineage>
        <taxon>Bacteria</taxon>
        <taxon>Bacillati</taxon>
        <taxon>Actinomycetota</taxon>
        <taxon>Actinomycetes</taxon>
        <taxon>Bifidobacteriales</taxon>
        <taxon>Bifidobacteriaceae</taxon>
        <taxon>Scardovia</taxon>
    </lineage>
</organism>